<name>A0ABY1Q2G2_9BACT</name>
<dbReference type="Proteomes" id="UP001158067">
    <property type="component" value="Unassembled WGS sequence"/>
</dbReference>
<dbReference type="InterPro" id="IPR003766">
    <property type="entry name" value="Uronate_isomerase"/>
</dbReference>
<dbReference type="RefSeq" id="WP_283432562.1">
    <property type="nucleotide sequence ID" value="NZ_FXUG01000005.1"/>
</dbReference>
<feature type="region of interest" description="Disordered" evidence="1">
    <location>
        <begin position="428"/>
        <end position="456"/>
    </location>
</feature>
<reference evidence="2 3" key="1">
    <citation type="submission" date="2017-05" db="EMBL/GenBank/DDBJ databases">
        <authorList>
            <person name="Varghese N."/>
            <person name="Submissions S."/>
        </authorList>
    </citation>
    <scope>NUCLEOTIDE SEQUENCE [LARGE SCALE GENOMIC DNA]</scope>
    <source>
        <strain evidence="2 3">DSM 25457</strain>
    </source>
</reference>
<feature type="compositionally biased region" description="Acidic residues" evidence="1">
    <location>
        <begin position="646"/>
        <end position="657"/>
    </location>
</feature>
<dbReference type="Gene3D" id="3.20.20.140">
    <property type="entry name" value="Metal-dependent hydrolases"/>
    <property type="match status" value="1"/>
</dbReference>
<feature type="compositionally biased region" description="Acidic residues" evidence="1">
    <location>
        <begin position="867"/>
        <end position="876"/>
    </location>
</feature>
<feature type="region of interest" description="Disordered" evidence="1">
    <location>
        <begin position="488"/>
        <end position="552"/>
    </location>
</feature>
<organism evidence="2 3">
    <name type="scientific">Neorhodopirellula lusitana</name>
    <dbReference type="NCBI Taxonomy" id="445327"/>
    <lineage>
        <taxon>Bacteria</taxon>
        <taxon>Pseudomonadati</taxon>
        <taxon>Planctomycetota</taxon>
        <taxon>Planctomycetia</taxon>
        <taxon>Pirellulales</taxon>
        <taxon>Pirellulaceae</taxon>
        <taxon>Neorhodopirellula</taxon>
    </lineage>
</organism>
<comment type="caution">
    <text evidence="2">The sequence shown here is derived from an EMBL/GenBank/DDBJ whole genome shotgun (WGS) entry which is preliminary data.</text>
</comment>
<dbReference type="Gene3D" id="1.10.2020.10">
    <property type="entry name" value="uronate isomerase, domain 2, chain A"/>
    <property type="match status" value="1"/>
</dbReference>
<feature type="region of interest" description="Disordered" evidence="1">
    <location>
        <begin position="569"/>
        <end position="600"/>
    </location>
</feature>
<dbReference type="SUPFAM" id="SSF51556">
    <property type="entry name" value="Metallo-dependent hydrolases"/>
    <property type="match status" value="1"/>
</dbReference>
<protein>
    <submittedName>
        <fullName evidence="2">Glucuronate isomerase</fullName>
    </submittedName>
</protein>
<feature type="compositionally biased region" description="Low complexity" evidence="1">
    <location>
        <begin position="904"/>
        <end position="917"/>
    </location>
</feature>
<keyword evidence="2" id="KW-0413">Isomerase</keyword>
<feature type="region of interest" description="Disordered" evidence="1">
    <location>
        <begin position="817"/>
        <end position="948"/>
    </location>
</feature>
<feature type="compositionally biased region" description="Basic and acidic residues" evidence="1">
    <location>
        <begin position="428"/>
        <end position="447"/>
    </location>
</feature>
<gene>
    <name evidence="2" type="ORF">SAMN06265222_10590</name>
</gene>
<feature type="region of interest" description="Disordered" evidence="1">
    <location>
        <begin position="734"/>
        <end position="802"/>
    </location>
</feature>
<sequence length="948" mass="102622">MTDHFQQPGNSRTEIYQELAQLRLIDPHTHINPHSPASTTLADLLGYHYYTELAHSAGMPKSRIEDKSIGPKELVERLVGGLAPLENTVQYSWLIAICKMFFGFDEDKLHLNNWEALYDRSEAVMSSAQWPDMVLDQSNVEAVFLTNDFDDDLAGFDSDRYIPCLRTDDLVFHLADPEVRGRLAECSGIELDGSLSSLRASLRQRFEHFVGRGARACAISLPPNFTPTPVADGRASTALDAVLRNGLSSQANDKEALGRRVFWTLAELCDEFGLPFDLMIGVNRKVYPEGVFQGQDLYDSRVSLIQYRELFNAFPDVKFPVSVLASVTNQELVSYAWIFPNVYPNGHWWYSNTPSTITHDLAARLEAVPRTKMIGYYSDAYKLEFVWPKFDMYRKRLAGVLADQFVADQGWSIERAVELGRQVLKDNTEEIFPRPDKTSSDNTHAESDDSSSGSALGLAGTLATAGSVAAVSSVASLGSLGAIATGLGAGEDDVESDSIEEMEPAVALEDSDDGEPDLAASNEDAISTPDTLDDLEPHKDLTADSASDSASDADLLDVSDSFDTVVIEPGGSILDESSELDESVDVTDDSEEQPDDMSDLTNNAASGITTFDLPSEADATVVDENVKAKVISEEVDATADLAEDKPAEDETADDNEAEPIGLADQLSESVAPLAGDVEAEVTDVTEASPIIEAGEDMLASLDSLPHDDEIAELDLDDVELIDPSEAAVLDSSALEAELDDEPLDVGNLLSDDDSDASNEDGIQTPHIEQLRGETSFSPDEESFQLKADPQTGEFTFDIDTSDDESDEFALVDEVVVVDEEPSQSETTAEATSESAAEVSSERTTEEAVANSEVDGDADVEDHSADLSDLDEDDAVIEIEATNSADAATDSMELGGDLNLQLPQDSSSSNVEAASSSDSPDEGSPNVLDTDEFNLDWLEEDDDDEKEKS</sequence>
<dbReference type="InterPro" id="IPR032466">
    <property type="entry name" value="Metal_Hydrolase"/>
</dbReference>
<evidence type="ECO:0000256" key="1">
    <source>
        <dbReference type="SAM" id="MobiDB-lite"/>
    </source>
</evidence>
<feature type="compositionally biased region" description="Low complexity" evidence="1">
    <location>
        <begin position="543"/>
        <end position="552"/>
    </location>
</feature>
<evidence type="ECO:0000313" key="2">
    <source>
        <dbReference type="EMBL" id="SMP56106.1"/>
    </source>
</evidence>
<dbReference type="GO" id="GO:0016853">
    <property type="term" value="F:isomerase activity"/>
    <property type="evidence" value="ECO:0007669"/>
    <property type="project" value="UniProtKB-KW"/>
</dbReference>
<accession>A0ABY1Q2G2</accession>
<feature type="compositionally biased region" description="Acidic residues" evidence="1">
    <location>
        <begin position="576"/>
        <end position="598"/>
    </location>
</feature>
<dbReference type="EMBL" id="FXUG01000005">
    <property type="protein sequence ID" value="SMP56106.1"/>
    <property type="molecule type" value="Genomic_DNA"/>
</dbReference>
<dbReference type="Pfam" id="PF02614">
    <property type="entry name" value="UxaC"/>
    <property type="match status" value="1"/>
</dbReference>
<feature type="compositionally biased region" description="Acidic residues" evidence="1">
    <location>
        <begin position="490"/>
        <end position="516"/>
    </location>
</feature>
<feature type="compositionally biased region" description="Acidic residues" evidence="1">
    <location>
        <begin position="928"/>
        <end position="948"/>
    </location>
</feature>
<feature type="region of interest" description="Disordered" evidence="1">
    <location>
        <begin position="637"/>
        <end position="679"/>
    </location>
</feature>
<evidence type="ECO:0000313" key="3">
    <source>
        <dbReference type="Proteomes" id="UP001158067"/>
    </source>
</evidence>
<keyword evidence="3" id="KW-1185">Reference proteome</keyword>
<proteinExistence type="predicted"/>
<feature type="compositionally biased region" description="Low complexity" evidence="1">
    <location>
        <begin position="823"/>
        <end position="838"/>
    </location>
</feature>